<reference evidence="1 2" key="1">
    <citation type="journal article" date="2014" name="Agronomy (Basel)">
        <title>A Draft Genome Sequence for Ensete ventricosum, the Drought-Tolerant Tree Against Hunger.</title>
        <authorList>
            <person name="Harrison J."/>
            <person name="Moore K.A."/>
            <person name="Paszkiewicz K."/>
            <person name="Jones T."/>
            <person name="Grant M."/>
            <person name="Ambacheew D."/>
            <person name="Muzemil S."/>
            <person name="Studholme D.J."/>
        </authorList>
    </citation>
    <scope>NUCLEOTIDE SEQUENCE [LARGE SCALE GENOMIC DNA]</scope>
</reference>
<organism evidence="1 2">
    <name type="scientific">Ensete ventricosum</name>
    <name type="common">Abyssinian banana</name>
    <name type="synonym">Musa ensete</name>
    <dbReference type="NCBI Taxonomy" id="4639"/>
    <lineage>
        <taxon>Eukaryota</taxon>
        <taxon>Viridiplantae</taxon>
        <taxon>Streptophyta</taxon>
        <taxon>Embryophyta</taxon>
        <taxon>Tracheophyta</taxon>
        <taxon>Spermatophyta</taxon>
        <taxon>Magnoliopsida</taxon>
        <taxon>Liliopsida</taxon>
        <taxon>Zingiberales</taxon>
        <taxon>Musaceae</taxon>
        <taxon>Ensete</taxon>
    </lineage>
</organism>
<gene>
    <name evidence="1" type="ORF">B296_00047838</name>
</gene>
<comment type="caution">
    <text evidence="1">The sequence shown here is derived from an EMBL/GenBank/DDBJ whole genome shotgun (WGS) entry which is preliminary data.</text>
</comment>
<dbReference type="EMBL" id="AMZH03009610">
    <property type="protein sequence ID" value="RRT56478.1"/>
    <property type="molecule type" value="Genomic_DNA"/>
</dbReference>
<dbReference type="Proteomes" id="UP000287651">
    <property type="component" value="Unassembled WGS sequence"/>
</dbReference>
<sequence length="93" mass="10831">MAKHRGDSSKMGKPDLCPKQPQVGCMCKLSHKLLEPLMRSVKLGTLREWRRHNLVRQLEKGATRRDFQRWKPPSMFLKRALRNYTKAKEGSLG</sequence>
<accession>A0A426YXN5</accession>
<dbReference type="AlphaFoldDB" id="A0A426YXN5"/>
<proteinExistence type="predicted"/>
<evidence type="ECO:0000313" key="1">
    <source>
        <dbReference type="EMBL" id="RRT56478.1"/>
    </source>
</evidence>
<evidence type="ECO:0000313" key="2">
    <source>
        <dbReference type="Proteomes" id="UP000287651"/>
    </source>
</evidence>
<protein>
    <submittedName>
        <fullName evidence="1">Uncharacterized protein</fullName>
    </submittedName>
</protein>
<name>A0A426YXN5_ENSVE</name>